<evidence type="ECO:0000313" key="2">
    <source>
        <dbReference type="Proteomes" id="UP001139384"/>
    </source>
</evidence>
<accession>A0A9X1PRZ8</accession>
<protein>
    <submittedName>
        <fullName evidence="1">Uncharacterized protein</fullName>
    </submittedName>
</protein>
<dbReference type="EMBL" id="JAKEIP010000005">
    <property type="protein sequence ID" value="MCF1592427.1"/>
    <property type="molecule type" value="Genomic_DNA"/>
</dbReference>
<sequence length="104" mass="10716">MIRQPSPEAAVIPLRPVASAGGDGRPTDLQVAAWWEKIFGDMGRTLTDPATAEAHRITAAGFGLLIDGARAAGVLSDSQATYLSGLAVEAVRAPDFVGDSPSGR</sequence>
<keyword evidence="2" id="KW-1185">Reference proteome</keyword>
<gene>
    <name evidence="1" type="ORF">L0P92_02430</name>
</gene>
<evidence type="ECO:0000313" key="1">
    <source>
        <dbReference type="EMBL" id="MCF1592427.1"/>
    </source>
</evidence>
<dbReference type="AlphaFoldDB" id="A0A9X1PRZ8"/>
<proteinExistence type="predicted"/>
<comment type="caution">
    <text evidence="1">The sequence shown here is derived from an EMBL/GenBank/DDBJ whole genome shotgun (WGS) entry which is preliminary data.</text>
</comment>
<dbReference type="Proteomes" id="UP001139384">
    <property type="component" value="Unassembled WGS sequence"/>
</dbReference>
<reference evidence="1" key="1">
    <citation type="submission" date="2022-01" db="EMBL/GenBank/DDBJ databases">
        <title>Draft Genome Sequences of Seven Type Strains of the Genus Streptomyces.</title>
        <authorList>
            <person name="Aziz S."/>
            <person name="Coretto E."/>
            <person name="Chronakova A."/>
            <person name="Sproer C."/>
            <person name="Huber K."/>
            <person name="Nouioui I."/>
            <person name="Gross H."/>
        </authorList>
    </citation>
    <scope>NUCLEOTIDE SEQUENCE</scope>
    <source>
        <strain evidence="1">DSM 103493</strain>
    </source>
</reference>
<dbReference type="RefSeq" id="WP_176188030.1">
    <property type="nucleotide sequence ID" value="NZ_JAKEIP010000005.1"/>
</dbReference>
<organism evidence="1 2">
    <name type="scientific">Streptomyces muensis</name>
    <dbReference type="NCBI Taxonomy" id="1077944"/>
    <lineage>
        <taxon>Bacteria</taxon>
        <taxon>Bacillati</taxon>
        <taxon>Actinomycetota</taxon>
        <taxon>Actinomycetes</taxon>
        <taxon>Kitasatosporales</taxon>
        <taxon>Streptomycetaceae</taxon>
        <taxon>Streptomyces</taxon>
    </lineage>
</organism>
<name>A0A9X1PRZ8_STRM4</name>